<evidence type="ECO:0000313" key="2">
    <source>
        <dbReference type="EMBL" id="RBP43722.1"/>
    </source>
</evidence>
<dbReference type="EMBL" id="QNRR01000005">
    <property type="protein sequence ID" value="RBP43722.1"/>
    <property type="molecule type" value="Genomic_DNA"/>
</dbReference>
<name>A0A366HN17_9BACT</name>
<feature type="region of interest" description="Disordered" evidence="1">
    <location>
        <begin position="1"/>
        <end position="43"/>
    </location>
</feature>
<protein>
    <submittedName>
        <fullName evidence="2">Uncharacterized protein</fullName>
    </submittedName>
</protein>
<sequence length="43" mass="4475">MEMILTGMASAKMPHPWDVPDDKGVTGSAGDLAGTEKIASTKE</sequence>
<reference evidence="2 3" key="1">
    <citation type="submission" date="2018-06" db="EMBL/GenBank/DDBJ databases">
        <title>Genomic Encyclopedia of Type Strains, Phase IV (KMG-IV): sequencing the most valuable type-strain genomes for metagenomic binning, comparative biology and taxonomic classification.</title>
        <authorList>
            <person name="Goeker M."/>
        </authorList>
    </citation>
    <scope>NUCLEOTIDE SEQUENCE [LARGE SCALE GENOMIC DNA]</scope>
    <source>
        <strain evidence="2 3">DSM 25532</strain>
    </source>
</reference>
<dbReference type="RefSeq" id="WP_281270163.1">
    <property type="nucleotide sequence ID" value="NZ_QNRR01000005.1"/>
</dbReference>
<dbReference type="AlphaFoldDB" id="A0A366HN17"/>
<comment type="caution">
    <text evidence="2">The sequence shown here is derived from an EMBL/GenBank/DDBJ whole genome shotgun (WGS) entry which is preliminary data.</text>
</comment>
<proteinExistence type="predicted"/>
<gene>
    <name evidence="2" type="ORF">DES53_105121</name>
</gene>
<keyword evidence="3" id="KW-1185">Reference proteome</keyword>
<evidence type="ECO:0000313" key="3">
    <source>
        <dbReference type="Proteomes" id="UP000253426"/>
    </source>
</evidence>
<organism evidence="2 3">
    <name type="scientific">Roseimicrobium gellanilyticum</name>
    <dbReference type="NCBI Taxonomy" id="748857"/>
    <lineage>
        <taxon>Bacteria</taxon>
        <taxon>Pseudomonadati</taxon>
        <taxon>Verrucomicrobiota</taxon>
        <taxon>Verrucomicrobiia</taxon>
        <taxon>Verrucomicrobiales</taxon>
        <taxon>Verrucomicrobiaceae</taxon>
        <taxon>Roseimicrobium</taxon>
    </lineage>
</organism>
<dbReference type="Proteomes" id="UP000253426">
    <property type="component" value="Unassembled WGS sequence"/>
</dbReference>
<evidence type="ECO:0000256" key="1">
    <source>
        <dbReference type="SAM" id="MobiDB-lite"/>
    </source>
</evidence>
<accession>A0A366HN17</accession>